<dbReference type="RefSeq" id="WP_406698986.1">
    <property type="nucleotide sequence ID" value="NZ_CP155447.1"/>
</dbReference>
<evidence type="ECO:0008006" key="2">
    <source>
        <dbReference type="Google" id="ProtNLM"/>
    </source>
</evidence>
<dbReference type="EMBL" id="CP155447">
    <property type="protein sequence ID" value="XBH06134.1"/>
    <property type="molecule type" value="Genomic_DNA"/>
</dbReference>
<gene>
    <name evidence="1" type="ORF">V5E97_08880</name>
</gene>
<evidence type="ECO:0000313" key="1">
    <source>
        <dbReference type="EMBL" id="XBH06134.1"/>
    </source>
</evidence>
<name>A0AAU7CLF3_9BACT</name>
<proteinExistence type="predicted"/>
<sequence length="252" mass="28236">MPNDKHPFDVAAERLEALADKPVAGQDASPDYWELRSATDESVGDYPQALLCEPHDWDESEGLGPDGFPAVPIPEQQLQPTARWTDVLSSSLWSEGHLLNQTALAVFKQCNLGDFREYPAIVSDHTGSARPLTYLHVRNEIPPTAIDFERSEFYLAEMLGLPRGPVAIDSFEDWLEKQRRASAGKLDGCERFSRIAYKRLFFRRGHGPLVDLFRLARLGITVYVSARLKNAIVSSGISGLEIKPNKRLFADR</sequence>
<protein>
    <recommendedName>
        <fullName evidence="2">RES domain-containing protein</fullName>
    </recommendedName>
</protein>
<organism evidence="1">
    <name type="scientific">Singulisphaera sp. Ch08</name>
    <dbReference type="NCBI Taxonomy" id="3120278"/>
    <lineage>
        <taxon>Bacteria</taxon>
        <taxon>Pseudomonadati</taxon>
        <taxon>Planctomycetota</taxon>
        <taxon>Planctomycetia</taxon>
        <taxon>Isosphaerales</taxon>
        <taxon>Isosphaeraceae</taxon>
        <taxon>Singulisphaera</taxon>
    </lineage>
</organism>
<accession>A0AAU7CLF3</accession>
<reference evidence="1" key="1">
    <citation type="submission" date="2024-05" db="EMBL/GenBank/DDBJ databases">
        <title>Planctomycetes of the genus Singulisphaera possess chitinolytic capabilities.</title>
        <authorList>
            <person name="Ivanova A."/>
        </authorList>
    </citation>
    <scope>NUCLEOTIDE SEQUENCE</scope>
    <source>
        <strain evidence="1">Ch08T</strain>
    </source>
</reference>
<dbReference type="AlphaFoldDB" id="A0AAU7CLF3"/>